<evidence type="ECO:0000313" key="3">
    <source>
        <dbReference type="RefSeq" id="XP_018023609.1"/>
    </source>
</evidence>
<protein>
    <submittedName>
        <fullName evidence="3">Uncharacterized protein LOC108679496</fullName>
    </submittedName>
</protein>
<dbReference type="RefSeq" id="XP_018023609.1">
    <property type="nucleotide sequence ID" value="XM_018168120.1"/>
</dbReference>
<dbReference type="PANTHER" id="PTHR39074:SF1">
    <property type="entry name" value="AGAP007547-PA"/>
    <property type="match status" value="1"/>
</dbReference>
<accession>A0A8B7PBR8</accession>
<sequence>MNSSELLLPKHAPSREDKSSDTTSISIHSKLWSKASVLTVFGAALIPIFIPFFHLGLISKIWEEYNFPVDMKKCSCDCWDTIFKGPYDRGPAGYKHVYFNITSNTFKIWSLTVFALLLLYESSKYILKLFFERQVRVSMLVLLLLSVYPHYYAWWSCFNYWNDDFYDQWNHQMFFSITEMISTLMVIHLVDRRVAVTSSKCLVILSVAVLHILASGFDQFVENVVRGNGMLHQVLRDVFIMVPDLFHVAVPLLELRGVARRLRAPSAAHVVTTRQFCASLGFITSMWLISRIL</sequence>
<evidence type="ECO:0000313" key="2">
    <source>
        <dbReference type="Proteomes" id="UP000694843"/>
    </source>
</evidence>
<dbReference type="PANTHER" id="PTHR39074">
    <property type="entry name" value="AGAP007547-PA"/>
    <property type="match status" value="1"/>
</dbReference>
<gene>
    <name evidence="3" type="primary">LOC108679496</name>
</gene>
<feature type="transmembrane region" description="Helical" evidence="1">
    <location>
        <begin position="37"/>
        <end position="62"/>
    </location>
</feature>
<keyword evidence="1" id="KW-0812">Transmembrane</keyword>
<proteinExistence type="predicted"/>
<dbReference type="GeneID" id="108679496"/>
<organism evidence="2 3">
    <name type="scientific">Hyalella azteca</name>
    <name type="common">Amphipod</name>
    <dbReference type="NCBI Taxonomy" id="294128"/>
    <lineage>
        <taxon>Eukaryota</taxon>
        <taxon>Metazoa</taxon>
        <taxon>Ecdysozoa</taxon>
        <taxon>Arthropoda</taxon>
        <taxon>Crustacea</taxon>
        <taxon>Multicrustacea</taxon>
        <taxon>Malacostraca</taxon>
        <taxon>Eumalacostraca</taxon>
        <taxon>Peracarida</taxon>
        <taxon>Amphipoda</taxon>
        <taxon>Senticaudata</taxon>
        <taxon>Talitrida</taxon>
        <taxon>Talitroidea</taxon>
        <taxon>Hyalellidae</taxon>
        <taxon>Hyalella</taxon>
    </lineage>
</organism>
<feature type="transmembrane region" description="Helical" evidence="1">
    <location>
        <begin position="202"/>
        <end position="221"/>
    </location>
</feature>
<keyword evidence="2" id="KW-1185">Reference proteome</keyword>
<keyword evidence="1" id="KW-0472">Membrane</keyword>
<dbReference type="Proteomes" id="UP000694843">
    <property type="component" value="Unplaced"/>
</dbReference>
<keyword evidence="1" id="KW-1133">Transmembrane helix</keyword>
<feature type="transmembrane region" description="Helical" evidence="1">
    <location>
        <begin position="108"/>
        <end position="127"/>
    </location>
</feature>
<name>A0A8B7PBR8_HYAAZ</name>
<dbReference type="OMA" id="TLYYFWQ"/>
<feature type="transmembrane region" description="Helical" evidence="1">
    <location>
        <begin position="173"/>
        <end position="190"/>
    </location>
</feature>
<dbReference type="OrthoDB" id="10015560at2759"/>
<reference evidence="3" key="1">
    <citation type="submission" date="2025-08" db="UniProtKB">
        <authorList>
            <consortium name="RefSeq"/>
        </authorList>
    </citation>
    <scope>IDENTIFICATION</scope>
    <source>
        <tissue evidence="3">Whole organism</tissue>
    </source>
</reference>
<evidence type="ECO:0000256" key="1">
    <source>
        <dbReference type="SAM" id="Phobius"/>
    </source>
</evidence>
<dbReference type="KEGG" id="hazt:108679496"/>
<dbReference type="AlphaFoldDB" id="A0A8B7PBR8"/>
<feature type="transmembrane region" description="Helical" evidence="1">
    <location>
        <begin position="139"/>
        <end position="161"/>
    </location>
</feature>